<feature type="region of interest" description="Disordered" evidence="1">
    <location>
        <begin position="79"/>
        <end position="137"/>
    </location>
</feature>
<proteinExistence type="predicted"/>
<feature type="compositionally biased region" description="Pro residues" evidence="1">
    <location>
        <begin position="82"/>
        <end position="93"/>
    </location>
</feature>
<dbReference type="AlphaFoldDB" id="A0AAD7JH51"/>
<evidence type="ECO:0008006" key="4">
    <source>
        <dbReference type="Google" id="ProtNLM"/>
    </source>
</evidence>
<sequence length="363" mass="40252">MSDDIKFSFSTMDVDAETAGLGASVWPISAGACRLGSNQSLHYFWEDGSIFITLADWDIIYSVWGSRLSTFSGFFSDLSTLPQPPDDPTPDPAPSVDSNMPSADSEPSVPLTEKAKALQAAHKSKEEGGNGKSVTSPLKIQATPTQFEVFLECIFTQTGDDIQTKRPAEFWMMALEMADFFDCARVRDLATQWLAGYNSLDPALRLNLAMMYAIKDWVKPAVQALARIPLPDLSPEQINLIGFSAYIILAEAKAKITEHRVLCSLTVPEVFHSKYCGDKDACKKVWDHAWWGEATKHGMAVALVHPAQMPARKILASLPNVITSWHMSVECRKLTIKAFTENPSVLLKEERYLAKAIEELQKF</sequence>
<gene>
    <name evidence="2" type="ORF">B0H16DRAFT_427547</name>
</gene>
<keyword evidence="3" id="KW-1185">Reference proteome</keyword>
<comment type="caution">
    <text evidence="2">The sequence shown here is derived from an EMBL/GenBank/DDBJ whole genome shotgun (WGS) entry which is preliminary data.</text>
</comment>
<organism evidence="2 3">
    <name type="scientific">Mycena metata</name>
    <dbReference type="NCBI Taxonomy" id="1033252"/>
    <lineage>
        <taxon>Eukaryota</taxon>
        <taxon>Fungi</taxon>
        <taxon>Dikarya</taxon>
        <taxon>Basidiomycota</taxon>
        <taxon>Agaricomycotina</taxon>
        <taxon>Agaricomycetes</taxon>
        <taxon>Agaricomycetidae</taxon>
        <taxon>Agaricales</taxon>
        <taxon>Marasmiineae</taxon>
        <taxon>Mycenaceae</taxon>
        <taxon>Mycena</taxon>
    </lineage>
</organism>
<protein>
    <recommendedName>
        <fullName evidence="4">BTB domain-containing protein</fullName>
    </recommendedName>
</protein>
<dbReference type="PROSITE" id="PS51257">
    <property type="entry name" value="PROKAR_LIPOPROTEIN"/>
    <property type="match status" value="1"/>
</dbReference>
<evidence type="ECO:0000256" key="1">
    <source>
        <dbReference type="SAM" id="MobiDB-lite"/>
    </source>
</evidence>
<dbReference type="EMBL" id="JARKIB010000027">
    <property type="protein sequence ID" value="KAJ7764736.1"/>
    <property type="molecule type" value="Genomic_DNA"/>
</dbReference>
<dbReference type="Proteomes" id="UP001215598">
    <property type="component" value="Unassembled WGS sequence"/>
</dbReference>
<name>A0AAD7JH51_9AGAR</name>
<evidence type="ECO:0000313" key="2">
    <source>
        <dbReference type="EMBL" id="KAJ7764736.1"/>
    </source>
</evidence>
<evidence type="ECO:0000313" key="3">
    <source>
        <dbReference type="Proteomes" id="UP001215598"/>
    </source>
</evidence>
<reference evidence="2" key="1">
    <citation type="submission" date="2023-03" db="EMBL/GenBank/DDBJ databases">
        <title>Massive genome expansion in bonnet fungi (Mycena s.s.) driven by repeated elements and novel gene families across ecological guilds.</title>
        <authorList>
            <consortium name="Lawrence Berkeley National Laboratory"/>
            <person name="Harder C.B."/>
            <person name="Miyauchi S."/>
            <person name="Viragh M."/>
            <person name="Kuo A."/>
            <person name="Thoen E."/>
            <person name="Andreopoulos B."/>
            <person name="Lu D."/>
            <person name="Skrede I."/>
            <person name="Drula E."/>
            <person name="Henrissat B."/>
            <person name="Morin E."/>
            <person name="Kohler A."/>
            <person name="Barry K."/>
            <person name="LaButti K."/>
            <person name="Morin E."/>
            <person name="Salamov A."/>
            <person name="Lipzen A."/>
            <person name="Mereny Z."/>
            <person name="Hegedus B."/>
            <person name="Baldrian P."/>
            <person name="Stursova M."/>
            <person name="Weitz H."/>
            <person name="Taylor A."/>
            <person name="Grigoriev I.V."/>
            <person name="Nagy L.G."/>
            <person name="Martin F."/>
            <person name="Kauserud H."/>
        </authorList>
    </citation>
    <scope>NUCLEOTIDE SEQUENCE</scope>
    <source>
        <strain evidence="2">CBHHK182m</strain>
    </source>
</reference>
<accession>A0AAD7JH51</accession>